<evidence type="ECO:0000256" key="5">
    <source>
        <dbReference type="ARBA" id="ARBA00022737"/>
    </source>
</evidence>
<proteinExistence type="predicted"/>
<dbReference type="InterPro" id="IPR001680">
    <property type="entry name" value="WD40_rpt"/>
</dbReference>
<dbReference type="Pfam" id="PF00400">
    <property type="entry name" value="WD40"/>
    <property type="match status" value="2"/>
</dbReference>
<dbReference type="SMART" id="SM00320">
    <property type="entry name" value="WD40"/>
    <property type="match status" value="2"/>
</dbReference>
<dbReference type="InterPro" id="IPR036322">
    <property type="entry name" value="WD40_repeat_dom_sf"/>
</dbReference>
<dbReference type="HOGENOM" id="CLU_037666_0_0_1"/>
<evidence type="ECO:0000256" key="10">
    <source>
        <dbReference type="ARBA" id="ARBA00023136"/>
    </source>
</evidence>
<keyword evidence="4 12" id="KW-0812">Transmembrane</keyword>
<dbReference type="PANTHER" id="PTHR23284">
    <property type="entry name" value="PROLACTIN REGULATORY ELEMENT BINDING PROTEIN"/>
    <property type="match status" value="1"/>
</dbReference>
<keyword evidence="6" id="KW-0256">Endoplasmic reticulum</keyword>
<dbReference type="GO" id="GO:0015031">
    <property type="term" value="P:protein transport"/>
    <property type="evidence" value="ECO:0007669"/>
    <property type="project" value="UniProtKB-KW"/>
</dbReference>
<accession>A0A0C2TLY4</accession>
<evidence type="ECO:0000256" key="2">
    <source>
        <dbReference type="ARBA" id="ARBA00022448"/>
    </source>
</evidence>
<dbReference type="AlphaFoldDB" id="A0A0C2TLY4"/>
<keyword evidence="14" id="KW-1185">Reference proteome</keyword>
<evidence type="ECO:0000256" key="12">
    <source>
        <dbReference type="SAM" id="Phobius"/>
    </source>
</evidence>
<dbReference type="GO" id="GO:0003400">
    <property type="term" value="P:regulation of COPII vesicle coating"/>
    <property type="evidence" value="ECO:0007669"/>
    <property type="project" value="TreeGrafter"/>
</dbReference>
<keyword evidence="7" id="KW-0931">ER-Golgi transport</keyword>
<evidence type="ECO:0000256" key="3">
    <source>
        <dbReference type="ARBA" id="ARBA00022574"/>
    </source>
</evidence>
<evidence type="ECO:0000256" key="11">
    <source>
        <dbReference type="PROSITE-ProRule" id="PRU00221"/>
    </source>
</evidence>
<dbReference type="PROSITE" id="PS50294">
    <property type="entry name" value="WD_REPEATS_REGION"/>
    <property type="match status" value="1"/>
</dbReference>
<dbReference type="FunCoup" id="A0A0C2TLY4">
    <property type="interactions" value="77"/>
</dbReference>
<evidence type="ECO:0000256" key="9">
    <source>
        <dbReference type="ARBA" id="ARBA00022989"/>
    </source>
</evidence>
<comment type="subcellular location">
    <subcellularLocation>
        <location evidence="1">Endoplasmic reticulum membrane</location>
        <topology evidence="1">Single-pass type II membrane protein</topology>
    </subcellularLocation>
</comment>
<organism evidence="13 14">
    <name type="scientific">Amanita muscaria (strain Koide BX008)</name>
    <dbReference type="NCBI Taxonomy" id="946122"/>
    <lineage>
        <taxon>Eukaryota</taxon>
        <taxon>Fungi</taxon>
        <taxon>Dikarya</taxon>
        <taxon>Basidiomycota</taxon>
        <taxon>Agaricomycotina</taxon>
        <taxon>Agaricomycetes</taxon>
        <taxon>Agaricomycetidae</taxon>
        <taxon>Agaricales</taxon>
        <taxon>Pluteineae</taxon>
        <taxon>Amanitaceae</taxon>
        <taxon>Amanita</taxon>
    </lineage>
</organism>
<dbReference type="GO" id="GO:0006888">
    <property type="term" value="P:endoplasmic reticulum to Golgi vesicle-mediated transport"/>
    <property type="evidence" value="ECO:0007669"/>
    <property type="project" value="TreeGrafter"/>
</dbReference>
<evidence type="ECO:0000313" key="14">
    <source>
        <dbReference type="Proteomes" id="UP000054549"/>
    </source>
</evidence>
<dbReference type="OrthoDB" id="2013972at2759"/>
<name>A0A0C2TLY4_AMAMK</name>
<keyword evidence="5" id="KW-0677">Repeat</keyword>
<keyword evidence="9 12" id="KW-1133">Transmembrane helix</keyword>
<dbReference type="InterPro" id="IPR015943">
    <property type="entry name" value="WD40/YVTN_repeat-like_dom_sf"/>
</dbReference>
<protein>
    <submittedName>
        <fullName evidence="13">Uncharacterized protein</fullName>
    </submittedName>
</protein>
<sequence>MRARHSAHPLPSFPVYSADFVSQDILALGGGGGATKSGIKNKLRLYSVSNERAIELLDEFQLETGEDAPMSMVADTESKSLFCGINSSMDQLENGNNQNCRSFTVIDQKLTLKSTRSTLPPGDLEDFQKVTVLSPDRSTLAVSGSHSLSVLSPDSLKPLSEPIHADREIYDVTFSKSMLVIATTHNLLVYAFDWVEEKGKSKEKKISLKLKRTIEIPDVVKANGQRSFRAARFHPSEGYLYTVINAVSPRTKNSRNASRQSFICRWNTETWTVDKHRKVGDRGLTCFDISPDGRFLAFGSSDLSIGVLEANTLLPIVTILKAHAFPPTTLKFNPSSTLLVTGSPDNSIRIINVPQYSGGYAWGITLLILLALIIALLAVGLQKYVS</sequence>
<dbReference type="STRING" id="946122.A0A0C2TLY4"/>
<reference evidence="13 14" key="1">
    <citation type="submission" date="2014-04" db="EMBL/GenBank/DDBJ databases">
        <title>Evolutionary Origins and Diversification of the Mycorrhizal Mutualists.</title>
        <authorList>
            <consortium name="DOE Joint Genome Institute"/>
            <consortium name="Mycorrhizal Genomics Consortium"/>
            <person name="Kohler A."/>
            <person name="Kuo A."/>
            <person name="Nagy L.G."/>
            <person name="Floudas D."/>
            <person name="Copeland A."/>
            <person name="Barry K.W."/>
            <person name="Cichocki N."/>
            <person name="Veneault-Fourrey C."/>
            <person name="LaButti K."/>
            <person name="Lindquist E.A."/>
            <person name="Lipzen A."/>
            <person name="Lundell T."/>
            <person name="Morin E."/>
            <person name="Murat C."/>
            <person name="Riley R."/>
            <person name="Ohm R."/>
            <person name="Sun H."/>
            <person name="Tunlid A."/>
            <person name="Henrissat B."/>
            <person name="Grigoriev I.V."/>
            <person name="Hibbett D.S."/>
            <person name="Martin F."/>
        </authorList>
    </citation>
    <scope>NUCLEOTIDE SEQUENCE [LARGE SCALE GENOMIC DNA]</scope>
    <source>
        <strain evidence="13 14">Koide BX008</strain>
    </source>
</reference>
<evidence type="ECO:0000256" key="4">
    <source>
        <dbReference type="ARBA" id="ARBA00022692"/>
    </source>
</evidence>
<keyword evidence="8" id="KW-0653">Protein transport</keyword>
<keyword evidence="10 12" id="KW-0472">Membrane</keyword>
<dbReference type="InterPro" id="IPR045260">
    <property type="entry name" value="Sec12-like"/>
</dbReference>
<feature type="repeat" description="WD" evidence="11">
    <location>
        <begin position="320"/>
        <end position="353"/>
    </location>
</feature>
<evidence type="ECO:0000313" key="13">
    <source>
        <dbReference type="EMBL" id="KIL68149.1"/>
    </source>
</evidence>
<dbReference type="InParanoid" id="A0A0C2TLY4"/>
<dbReference type="Proteomes" id="UP000054549">
    <property type="component" value="Unassembled WGS sequence"/>
</dbReference>
<keyword evidence="2" id="KW-0813">Transport</keyword>
<evidence type="ECO:0000256" key="7">
    <source>
        <dbReference type="ARBA" id="ARBA00022892"/>
    </source>
</evidence>
<dbReference type="Gene3D" id="2.130.10.10">
    <property type="entry name" value="YVTN repeat-like/Quinoprotein amine dehydrogenase"/>
    <property type="match status" value="1"/>
</dbReference>
<evidence type="ECO:0000256" key="1">
    <source>
        <dbReference type="ARBA" id="ARBA00004648"/>
    </source>
</evidence>
<dbReference type="SUPFAM" id="SSF50978">
    <property type="entry name" value="WD40 repeat-like"/>
    <property type="match status" value="1"/>
</dbReference>
<feature type="transmembrane region" description="Helical" evidence="12">
    <location>
        <begin position="359"/>
        <end position="381"/>
    </location>
</feature>
<dbReference type="PANTHER" id="PTHR23284:SF0">
    <property type="entry name" value="PROLACTIN REGULATORY ELEMENT-BINDING PROTEIN"/>
    <property type="match status" value="1"/>
</dbReference>
<gene>
    <name evidence="13" type="ORF">M378DRAFT_158678</name>
</gene>
<evidence type="ECO:0000256" key="6">
    <source>
        <dbReference type="ARBA" id="ARBA00022824"/>
    </source>
</evidence>
<evidence type="ECO:0000256" key="8">
    <source>
        <dbReference type="ARBA" id="ARBA00022927"/>
    </source>
</evidence>
<dbReference type="EMBL" id="KN818229">
    <property type="protein sequence ID" value="KIL68149.1"/>
    <property type="molecule type" value="Genomic_DNA"/>
</dbReference>
<dbReference type="PROSITE" id="PS50082">
    <property type="entry name" value="WD_REPEATS_2"/>
    <property type="match status" value="1"/>
</dbReference>
<dbReference type="GO" id="GO:0005789">
    <property type="term" value="C:endoplasmic reticulum membrane"/>
    <property type="evidence" value="ECO:0007669"/>
    <property type="project" value="UniProtKB-SubCell"/>
</dbReference>
<keyword evidence="3 11" id="KW-0853">WD repeat</keyword>
<dbReference type="GO" id="GO:0005085">
    <property type="term" value="F:guanyl-nucleotide exchange factor activity"/>
    <property type="evidence" value="ECO:0007669"/>
    <property type="project" value="InterPro"/>
</dbReference>